<dbReference type="AlphaFoldDB" id="A0A9W6RVQ0"/>
<proteinExistence type="predicted"/>
<reference evidence="1" key="1">
    <citation type="submission" date="2023-03" db="EMBL/GenBank/DDBJ databases">
        <title>Actinoallomurus iriomotensis NBRC 103681.</title>
        <authorList>
            <person name="Ichikawa N."/>
            <person name="Sato H."/>
            <person name="Tonouchi N."/>
        </authorList>
    </citation>
    <scope>NUCLEOTIDE SEQUENCE</scope>
    <source>
        <strain evidence="1">NBRC 103681</strain>
    </source>
</reference>
<dbReference type="Gene3D" id="2.60.120.10">
    <property type="entry name" value="Jelly Rolls"/>
    <property type="match status" value="1"/>
</dbReference>
<accession>A0A9W6RVQ0</accession>
<dbReference type="SUPFAM" id="SSF51182">
    <property type="entry name" value="RmlC-like cupins"/>
    <property type="match status" value="1"/>
</dbReference>
<protein>
    <submittedName>
        <fullName evidence="1">Uncharacterized protein</fullName>
    </submittedName>
</protein>
<dbReference type="Proteomes" id="UP001165135">
    <property type="component" value="Unassembled WGS sequence"/>
</dbReference>
<name>A0A9W6RVQ0_9ACTN</name>
<sequence length="53" mass="5971">MVVAGVEHAFRNTGETPMTILWVYDSAHVTRTFVATDETVEHLYEADRMAADD</sequence>
<dbReference type="InterPro" id="IPR011051">
    <property type="entry name" value="RmlC_Cupin_sf"/>
</dbReference>
<evidence type="ECO:0000313" key="2">
    <source>
        <dbReference type="Proteomes" id="UP001165135"/>
    </source>
</evidence>
<gene>
    <name evidence="1" type="ORF">Airi01_090370</name>
</gene>
<comment type="caution">
    <text evidence="1">The sequence shown here is derived from an EMBL/GenBank/DDBJ whole genome shotgun (WGS) entry which is preliminary data.</text>
</comment>
<dbReference type="EMBL" id="BSTJ01000016">
    <property type="protein sequence ID" value="GLY80770.1"/>
    <property type="molecule type" value="Genomic_DNA"/>
</dbReference>
<evidence type="ECO:0000313" key="1">
    <source>
        <dbReference type="EMBL" id="GLY80770.1"/>
    </source>
</evidence>
<organism evidence="1 2">
    <name type="scientific">Actinoallomurus iriomotensis</name>
    <dbReference type="NCBI Taxonomy" id="478107"/>
    <lineage>
        <taxon>Bacteria</taxon>
        <taxon>Bacillati</taxon>
        <taxon>Actinomycetota</taxon>
        <taxon>Actinomycetes</taxon>
        <taxon>Streptosporangiales</taxon>
        <taxon>Thermomonosporaceae</taxon>
        <taxon>Actinoallomurus</taxon>
    </lineage>
</organism>
<dbReference type="InterPro" id="IPR014710">
    <property type="entry name" value="RmlC-like_jellyroll"/>
</dbReference>